<dbReference type="InterPro" id="IPR008391">
    <property type="entry name" value="AXE1_dom"/>
</dbReference>
<reference evidence="2" key="2">
    <citation type="submission" date="2021-04" db="EMBL/GenBank/DDBJ databases">
        <authorList>
            <person name="Gilroy R."/>
        </authorList>
    </citation>
    <scope>NUCLEOTIDE SEQUENCE</scope>
    <source>
        <strain evidence="2">ChiGjej1B1-98</strain>
    </source>
</reference>
<dbReference type="AlphaFoldDB" id="A0A9D1YV30"/>
<reference evidence="2" key="1">
    <citation type="journal article" date="2021" name="PeerJ">
        <title>Extensive microbial diversity within the chicken gut microbiome revealed by metagenomics and culture.</title>
        <authorList>
            <person name="Gilroy R."/>
            <person name="Ravi A."/>
            <person name="Getino M."/>
            <person name="Pursley I."/>
            <person name="Horton D.L."/>
            <person name="Alikhan N.F."/>
            <person name="Baker D."/>
            <person name="Gharbi K."/>
            <person name="Hall N."/>
            <person name="Watson M."/>
            <person name="Adriaenssens E.M."/>
            <person name="Foster-Nyarko E."/>
            <person name="Jarju S."/>
            <person name="Secka A."/>
            <person name="Antonio M."/>
            <person name="Oren A."/>
            <person name="Chaudhuri R.R."/>
            <person name="La Ragione R."/>
            <person name="Hildebrand F."/>
            <person name="Pallen M.J."/>
        </authorList>
    </citation>
    <scope>NUCLEOTIDE SEQUENCE</scope>
    <source>
        <strain evidence="2">ChiGjej1B1-98</strain>
    </source>
</reference>
<evidence type="ECO:0000259" key="1">
    <source>
        <dbReference type="Pfam" id="PF05448"/>
    </source>
</evidence>
<dbReference type="Pfam" id="PF05448">
    <property type="entry name" value="AXE1"/>
    <property type="match status" value="1"/>
</dbReference>
<protein>
    <submittedName>
        <fullName evidence="2">Acetylxylan esterase</fullName>
    </submittedName>
</protein>
<dbReference type="EMBL" id="DXDC01000184">
    <property type="protein sequence ID" value="HIY65878.1"/>
    <property type="molecule type" value="Genomic_DNA"/>
</dbReference>
<feature type="non-terminal residue" evidence="2">
    <location>
        <position position="44"/>
    </location>
</feature>
<gene>
    <name evidence="2" type="ORF">H9830_06335</name>
</gene>
<organism evidence="2 3">
    <name type="scientific">Candidatus Agrococcus pullicola</name>
    <dbReference type="NCBI Taxonomy" id="2838429"/>
    <lineage>
        <taxon>Bacteria</taxon>
        <taxon>Bacillati</taxon>
        <taxon>Actinomycetota</taxon>
        <taxon>Actinomycetes</taxon>
        <taxon>Micrococcales</taxon>
        <taxon>Microbacteriaceae</taxon>
        <taxon>Agrococcus</taxon>
    </lineage>
</organism>
<evidence type="ECO:0000313" key="2">
    <source>
        <dbReference type="EMBL" id="HIY65878.1"/>
    </source>
</evidence>
<proteinExistence type="predicted"/>
<comment type="caution">
    <text evidence="2">The sequence shown here is derived from an EMBL/GenBank/DDBJ whole genome shotgun (WGS) entry which is preliminary data.</text>
</comment>
<feature type="domain" description="Acetyl xylan esterase" evidence="1">
    <location>
        <begin position="1"/>
        <end position="39"/>
    </location>
</feature>
<evidence type="ECO:0000313" key="3">
    <source>
        <dbReference type="Proteomes" id="UP000824005"/>
    </source>
</evidence>
<dbReference type="Proteomes" id="UP000824005">
    <property type="component" value="Unassembled WGS sequence"/>
</dbReference>
<accession>A0A9D1YV30</accession>
<name>A0A9D1YV30_9MICO</name>
<sequence>MPLTDGHLEHLRAYRPEIPVPDDFDAFWADTLSGARALAAPPVL</sequence>